<dbReference type="Proteomes" id="UP000694546">
    <property type="component" value="Chromosome 14"/>
</dbReference>
<dbReference type="PRINTS" id="PR02084">
    <property type="entry name" value="GOLM1CASC4"/>
</dbReference>
<dbReference type="GO" id="GO:0016020">
    <property type="term" value="C:membrane"/>
    <property type="evidence" value="ECO:0007669"/>
    <property type="project" value="UniProtKB-SubCell"/>
</dbReference>
<comment type="similarity">
    <text evidence="2">Belongs to the GOLM family.</text>
</comment>
<evidence type="ECO:0000256" key="5">
    <source>
        <dbReference type="ARBA" id="ARBA00022968"/>
    </source>
</evidence>
<keyword evidence="6 12" id="KW-1133">Transmembrane helix</keyword>
<evidence type="ECO:0000256" key="6">
    <source>
        <dbReference type="ARBA" id="ARBA00022989"/>
    </source>
</evidence>
<dbReference type="AlphaFoldDB" id="A0A8C5FF73"/>
<evidence type="ECO:0000256" key="8">
    <source>
        <dbReference type="ARBA" id="ARBA00023136"/>
    </source>
</evidence>
<accession>A0A8C5FF73</accession>
<protein>
    <recommendedName>
        <fullName evidence="3">Protein GOLM2</fullName>
    </recommendedName>
    <alternativeName>
        <fullName evidence="9">Golgi membrane protein 2</fullName>
    </alternativeName>
</protein>
<keyword evidence="4 12" id="KW-0812">Transmembrane</keyword>
<keyword evidence="7 10" id="KW-0175">Coiled coil</keyword>
<feature type="coiled-coil region" evidence="10">
    <location>
        <begin position="46"/>
        <end position="87"/>
    </location>
</feature>
<keyword evidence="5" id="KW-0735">Signal-anchor</keyword>
<evidence type="ECO:0000256" key="7">
    <source>
        <dbReference type="ARBA" id="ARBA00023054"/>
    </source>
</evidence>
<evidence type="ECO:0000313" key="14">
    <source>
        <dbReference type="Proteomes" id="UP000694546"/>
    </source>
</evidence>
<evidence type="ECO:0000256" key="9">
    <source>
        <dbReference type="ARBA" id="ARBA00030486"/>
    </source>
</evidence>
<comment type="subcellular location">
    <subcellularLocation>
        <location evidence="1">Membrane</location>
        <topology evidence="1">Single-pass type II membrane protein</topology>
    </subcellularLocation>
</comment>
<dbReference type="Gene3D" id="1.10.287.1490">
    <property type="match status" value="1"/>
</dbReference>
<feature type="region of interest" description="Disordered" evidence="11">
    <location>
        <begin position="298"/>
        <end position="330"/>
    </location>
</feature>
<evidence type="ECO:0000256" key="10">
    <source>
        <dbReference type="SAM" id="Coils"/>
    </source>
</evidence>
<sequence>MIGFGANRRGGRLPSLFLIALMVIIAILSFNYWTVTSKHVRLLDEVAEVQAQVKRTDAARIRLEKRNTELMAQVDTHKKQIDQKEGDNNVLGSKIQARETLIKKCTDDKMKLHQDFTSQITEITRLKEQLKEINQEFMQQEEQMREVRKNRTTLERRLEYESLQCGRQIKQLTEEFEENRKTLALEVAKLRRSGLDSNKLGVQAQPQAGAEVEAERHTVADLVQGNVILKDEMGKPGSDAGMPGIEDSEVGKIEELQFGVKKAQIAPKQKEAPKEVPAAVAAVPAKVFREQALDQPLLQQDRVGLGGGAGGGGEEEEEEEEEEEVQVQQQQQAAVAAVVVPPGHIKQPVPQAVVDKPVLFDEDNKAAMRADEFGEQNRQLQAPVNVKAESVQMKALPVPPNPAQVPKPLEPHRVKDQVPVQLPPHHQNDEDREMQGGRAGEYGKRRQAADIL</sequence>
<reference evidence="13" key="1">
    <citation type="submission" date="2025-08" db="UniProtKB">
        <authorList>
            <consortium name="Ensembl"/>
        </authorList>
    </citation>
    <scope>IDENTIFICATION</scope>
</reference>
<evidence type="ECO:0000256" key="3">
    <source>
        <dbReference type="ARBA" id="ARBA00016211"/>
    </source>
</evidence>
<evidence type="ECO:0000256" key="4">
    <source>
        <dbReference type="ARBA" id="ARBA00022692"/>
    </source>
</evidence>
<dbReference type="Ensembl" id="ENSGMOT00000052736.1">
    <property type="protein sequence ID" value="ENSGMOP00000032336.1"/>
    <property type="gene ID" value="ENSGMOG00000029962.1"/>
</dbReference>
<feature type="coiled-coil region" evidence="10">
    <location>
        <begin position="116"/>
        <end position="193"/>
    </location>
</feature>
<keyword evidence="8 12" id="KW-0472">Membrane</keyword>
<proteinExistence type="inferred from homology"/>
<evidence type="ECO:0000256" key="2">
    <source>
        <dbReference type="ARBA" id="ARBA00007474"/>
    </source>
</evidence>
<evidence type="ECO:0000256" key="12">
    <source>
        <dbReference type="SAM" id="Phobius"/>
    </source>
</evidence>
<name>A0A8C5FF73_GADMO</name>
<evidence type="ECO:0000313" key="13">
    <source>
        <dbReference type="Ensembl" id="ENSGMOP00000032336.1"/>
    </source>
</evidence>
<dbReference type="PANTHER" id="PTHR15896:SF7">
    <property type="entry name" value="PROTEIN GOLM2"/>
    <property type="match status" value="1"/>
</dbReference>
<feature type="transmembrane region" description="Helical" evidence="12">
    <location>
        <begin position="12"/>
        <end position="33"/>
    </location>
</feature>
<feature type="compositionally biased region" description="Acidic residues" evidence="11">
    <location>
        <begin position="313"/>
        <end position="325"/>
    </location>
</feature>
<dbReference type="PANTHER" id="PTHR15896">
    <property type="entry name" value="GOLGI PHOSPHOPROTEIN 2/GP73-RELATED"/>
    <property type="match status" value="1"/>
</dbReference>
<keyword evidence="14" id="KW-1185">Reference proteome</keyword>
<reference evidence="13" key="2">
    <citation type="submission" date="2025-09" db="UniProtKB">
        <authorList>
            <consortium name="Ensembl"/>
        </authorList>
    </citation>
    <scope>IDENTIFICATION</scope>
</reference>
<evidence type="ECO:0000256" key="1">
    <source>
        <dbReference type="ARBA" id="ARBA00004606"/>
    </source>
</evidence>
<evidence type="ECO:0000256" key="11">
    <source>
        <dbReference type="SAM" id="MobiDB-lite"/>
    </source>
</evidence>
<dbReference type="InterPro" id="IPR026139">
    <property type="entry name" value="GOLM1/CASC4"/>
</dbReference>
<dbReference type="GeneTree" id="ENSGT00530000063675"/>
<feature type="compositionally biased region" description="Basic and acidic residues" evidence="11">
    <location>
        <begin position="426"/>
        <end position="452"/>
    </location>
</feature>
<feature type="region of interest" description="Disordered" evidence="11">
    <location>
        <begin position="395"/>
        <end position="452"/>
    </location>
</feature>
<organism evidence="13 14">
    <name type="scientific">Gadus morhua</name>
    <name type="common">Atlantic cod</name>
    <dbReference type="NCBI Taxonomy" id="8049"/>
    <lineage>
        <taxon>Eukaryota</taxon>
        <taxon>Metazoa</taxon>
        <taxon>Chordata</taxon>
        <taxon>Craniata</taxon>
        <taxon>Vertebrata</taxon>
        <taxon>Euteleostomi</taxon>
        <taxon>Actinopterygii</taxon>
        <taxon>Neopterygii</taxon>
        <taxon>Teleostei</taxon>
        <taxon>Neoteleostei</taxon>
        <taxon>Acanthomorphata</taxon>
        <taxon>Zeiogadaria</taxon>
        <taxon>Gadariae</taxon>
        <taxon>Gadiformes</taxon>
        <taxon>Gadoidei</taxon>
        <taxon>Gadidae</taxon>
        <taxon>Gadus</taxon>
    </lineage>
</organism>
<gene>
    <name evidence="13" type="primary">GOLM2</name>
    <name evidence="13" type="synonym">golm2</name>
</gene>